<protein>
    <submittedName>
        <fullName evidence="3">Uncharacterized protein</fullName>
    </submittedName>
</protein>
<name>A0A9K3J7M0_HELAN</name>
<keyword evidence="2" id="KW-0812">Transmembrane</keyword>
<reference evidence="3" key="1">
    <citation type="journal article" date="2017" name="Nature">
        <title>The sunflower genome provides insights into oil metabolism, flowering and Asterid evolution.</title>
        <authorList>
            <person name="Badouin H."/>
            <person name="Gouzy J."/>
            <person name="Grassa C.J."/>
            <person name="Murat F."/>
            <person name="Staton S.E."/>
            <person name="Cottret L."/>
            <person name="Lelandais-Briere C."/>
            <person name="Owens G.L."/>
            <person name="Carrere S."/>
            <person name="Mayjonade B."/>
            <person name="Legrand L."/>
            <person name="Gill N."/>
            <person name="Kane N.C."/>
            <person name="Bowers J.E."/>
            <person name="Hubner S."/>
            <person name="Bellec A."/>
            <person name="Berard A."/>
            <person name="Berges H."/>
            <person name="Blanchet N."/>
            <person name="Boniface M.C."/>
            <person name="Brunel D."/>
            <person name="Catrice O."/>
            <person name="Chaidir N."/>
            <person name="Claudel C."/>
            <person name="Donnadieu C."/>
            <person name="Faraut T."/>
            <person name="Fievet G."/>
            <person name="Helmstetter N."/>
            <person name="King M."/>
            <person name="Knapp S.J."/>
            <person name="Lai Z."/>
            <person name="Le Paslier M.C."/>
            <person name="Lippi Y."/>
            <person name="Lorenzon L."/>
            <person name="Mandel J.R."/>
            <person name="Marage G."/>
            <person name="Marchand G."/>
            <person name="Marquand E."/>
            <person name="Bret-Mestries E."/>
            <person name="Morien E."/>
            <person name="Nambeesan S."/>
            <person name="Nguyen T."/>
            <person name="Pegot-Espagnet P."/>
            <person name="Pouilly N."/>
            <person name="Raftis F."/>
            <person name="Sallet E."/>
            <person name="Schiex T."/>
            <person name="Thomas J."/>
            <person name="Vandecasteele C."/>
            <person name="Vares D."/>
            <person name="Vear F."/>
            <person name="Vautrin S."/>
            <person name="Crespi M."/>
            <person name="Mangin B."/>
            <person name="Burke J.M."/>
            <person name="Salse J."/>
            <person name="Munos S."/>
            <person name="Vincourt P."/>
            <person name="Rieseberg L.H."/>
            <person name="Langlade N.B."/>
        </authorList>
    </citation>
    <scope>NUCLEOTIDE SEQUENCE</scope>
    <source>
        <tissue evidence="3">Leaves</tissue>
    </source>
</reference>
<comment type="caution">
    <text evidence="3">The sequence shown here is derived from an EMBL/GenBank/DDBJ whole genome shotgun (WGS) entry which is preliminary data.</text>
</comment>
<dbReference type="EMBL" id="MNCJ02000319">
    <property type="protein sequence ID" value="KAF5809922.1"/>
    <property type="molecule type" value="Genomic_DNA"/>
</dbReference>
<proteinExistence type="predicted"/>
<keyword evidence="2" id="KW-1133">Transmembrane helix</keyword>
<evidence type="ECO:0000313" key="4">
    <source>
        <dbReference type="Proteomes" id="UP000215914"/>
    </source>
</evidence>
<accession>A0A9K3J7M0</accession>
<organism evidence="3 4">
    <name type="scientific">Helianthus annuus</name>
    <name type="common">Common sunflower</name>
    <dbReference type="NCBI Taxonomy" id="4232"/>
    <lineage>
        <taxon>Eukaryota</taxon>
        <taxon>Viridiplantae</taxon>
        <taxon>Streptophyta</taxon>
        <taxon>Embryophyta</taxon>
        <taxon>Tracheophyta</taxon>
        <taxon>Spermatophyta</taxon>
        <taxon>Magnoliopsida</taxon>
        <taxon>eudicotyledons</taxon>
        <taxon>Gunneridae</taxon>
        <taxon>Pentapetalae</taxon>
        <taxon>asterids</taxon>
        <taxon>campanulids</taxon>
        <taxon>Asterales</taxon>
        <taxon>Asteraceae</taxon>
        <taxon>Asteroideae</taxon>
        <taxon>Heliantheae alliance</taxon>
        <taxon>Heliantheae</taxon>
        <taxon>Helianthus</taxon>
    </lineage>
</organism>
<evidence type="ECO:0000256" key="1">
    <source>
        <dbReference type="SAM" id="MobiDB-lite"/>
    </source>
</evidence>
<keyword evidence="4" id="KW-1185">Reference proteome</keyword>
<evidence type="ECO:0000313" key="3">
    <source>
        <dbReference type="EMBL" id="KAF5809922.1"/>
    </source>
</evidence>
<dbReference type="Proteomes" id="UP000215914">
    <property type="component" value="Unassembled WGS sequence"/>
</dbReference>
<gene>
    <name evidence="3" type="ORF">HanXRQr2_Chr04g0163141</name>
</gene>
<evidence type="ECO:0000256" key="2">
    <source>
        <dbReference type="SAM" id="Phobius"/>
    </source>
</evidence>
<dbReference type="Gramene" id="mRNA:HanXRQr2_Chr04g0163141">
    <property type="protein sequence ID" value="CDS:HanXRQr2_Chr04g0163141.1"/>
    <property type="gene ID" value="HanXRQr2_Chr04g0163141"/>
</dbReference>
<sequence>MMSQRPVKKEVVPKVVVPQPDNTKQIPDNTKQIPTRIHIAKSTLQALIALLIFFYSVSFINIKKIKKKLTSRLD</sequence>
<dbReference type="AlphaFoldDB" id="A0A9K3J7M0"/>
<feature type="transmembrane region" description="Helical" evidence="2">
    <location>
        <begin position="44"/>
        <end position="62"/>
    </location>
</feature>
<reference evidence="3" key="2">
    <citation type="submission" date="2020-06" db="EMBL/GenBank/DDBJ databases">
        <title>Helianthus annuus Genome sequencing and assembly Release 2.</title>
        <authorList>
            <person name="Gouzy J."/>
            <person name="Langlade N."/>
            <person name="Munos S."/>
        </authorList>
    </citation>
    <scope>NUCLEOTIDE SEQUENCE</scope>
    <source>
        <tissue evidence="3">Leaves</tissue>
    </source>
</reference>
<keyword evidence="2" id="KW-0472">Membrane</keyword>
<feature type="compositionally biased region" description="Polar residues" evidence="1">
    <location>
        <begin position="20"/>
        <end position="29"/>
    </location>
</feature>
<feature type="region of interest" description="Disordered" evidence="1">
    <location>
        <begin position="1"/>
        <end position="29"/>
    </location>
</feature>